<evidence type="ECO:0000313" key="3">
    <source>
        <dbReference type="Proteomes" id="UP000185860"/>
    </source>
</evidence>
<proteinExistence type="predicted"/>
<evidence type="ECO:0000259" key="1">
    <source>
        <dbReference type="Pfam" id="PF00534"/>
    </source>
</evidence>
<dbReference type="OrthoDB" id="9806653at2"/>
<evidence type="ECO:0000313" key="2">
    <source>
        <dbReference type="EMBL" id="OKH37836.1"/>
    </source>
</evidence>
<name>A0A1U7IKX2_9CYAN</name>
<reference evidence="2 3" key="1">
    <citation type="submission" date="2016-11" db="EMBL/GenBank/DDBJ databases">
        <title>Draft Genome Sequences of Nine Cyanobacterial Strains from Diverse Habitats.</title>
        <authorList>
            <person name="Zhu T."/>
            <person name="Hou S."/>
            <person name="Lu X."/>
            <person name="Hess W.R."/>
        </authorList>
    </citation>
    <scope>NUCLEOTIDE SEQUENCE [LARGE SCALE GENOMIC DNA]</scope>
    <source>
        <strain evidence="2 3">IAM M-71</strain>
    </source>
</reference>
<sequence length="415" mass="46883">MTKPVLTIFYQFNPWHSSIGGIQTVIKNFVKYAPDEFEVRLVGTGDDRHQPLGKWQEAELAGKAIKFMPVLHLEDDNVRRLIPTTIKYTLALIGRQLASDFMHFHRLEPTAASLNWPGEKTLFIHNDIHKQISSQSGKDAIAWRYLPSAYFAIERLLVNQFSEILSCNTESTKLYQELYPQIADRVKYVKNTVDNEICYPLTWDQKDRERRILAQQMGKAEDTNFVLFAGRLHPQKDPILLVQSIAALNNPKVHLLIAGDGDLRDKVYSEIDRLGLQKQITMLGAVNQTELAKLQRISSVFILTSAYEGLPVVVLEALACGTPIITTRCGETPNLLSPKSGVICEERTPVAIADALRRILNNLSDYPSEACVQAAKPYSASKVVGDIYNDMFSRWQQRTSLLTSQRYENLTGGFQ</sequence>
<gene>
    <name evidence="2" type="ORF">NIES2119_11825</name>
</gene>
<dbReference type="Proteomes" id="UP000185860">
    <property type="component" value="Unassembled WGS sequence"/>
</dbReference>
<dbReference type="SUPFAM" id="SSF53756">
    <property type="entry name" value="UDP-Glycosyltransferase/glycogen phosphorylase"/>
    <property type="match status" value="1"/>
</dbReference>
<protein>
    <submittedName>
        <fullName evidence="2">Glycoside hydrolase</fullName>
    </submittedName>
</protein>
<dbReference type="InterPro" id="IPR050194">
    <property type="entry name" value="Glycosyltransferase_grp1"/>
</dbReference>
<dbReference type="Gene3D" id="3.40.50.2000">
    <property type="entry name" value="Glycogen Phosphorylase B"/>
    <property type="match status" value="2"/>
</dbReference>
<dbReference type="STRING" id="454136.NIES2119_11825"/>
<dbReference type="PANTHER" id="PTHR45947">
    <property type="entry name" value="SULFOQUINOVOSYL TRANSFERASE SQD2"/>
    <property type="match status" value="1"/>
</dbReference>
<keyword evidence="2" id="KW-0378">Hydrolase</keyword>
<organism evidence="2 3">
    <name type="scientific">[Phormidium ambiguum] IAM M-71</name>
    <dbReference type="NCBI Taxonomy" id="454136"/>
    <lineage>
        <taxon>Bacteria</taxon>
        <taxon>Bacillati</taxon>
        <taxon>Cyanobacteriota</taxon>
        <taxon>Cyanophyceae</taxon>
        <taxon>Oscillatoriophycideae</taxon>
        <taxon>Aerosakkonematales</taxon>
        <taxon>Aerosakkonemataceae</taxon>
        <taxon>Floridanema</taxon>
    </lineage>
</organism>
<dbReference type="InterPro" id="IPR001296">
    <property type="entry name" value="Glyco_trans_1"/>
</dbReference>
<dbReference type="GO" id="GO:0016757">
    <property type="term" value="F:glycosyltransferase activity"/>
    <property type="evidence" value="ECO:0007669"/>
    <property type="project" value="InterPro"/>
</dbReference>
<dbReference type="PANTHER" id="PTHR45947:SF3">
    <property type="entry name" value="SULFOQUINOVOSYL TRANSFERASE SQD2"/>
    <property type="match status" value="1"/>
</dbReference>
<accession>A0A1U7IKX2</accession>
<dbReference type="EMBL" id="MRCE01000010">
    <property type="protein sequence ID" value="OKH37836.1"/>
    <property type="molecule type" value="Genomic_DNA"/>
</dbReference>
<dbReference type="CDD" id="cd03801">
    <property type="entry name" value="GT4_PimA-like"/>
    <property type="match status" value="1"/>
</dbReference>
<feature type="domain" description="Glycosyl transferase family 1" evidence="1">
    <location>
        <begin position="212"/>
        <end position="363"/>
    </location>
</feature>
<comment type="caution">
    <text evidence="2">The sequence shown here is derived from an EMBL/GenBank/DDBJ whole genome shotgun (WGS) entry which is preliminary data.</text>
</comment>
<dbReference type="AlphaFoldDB" id="A0A1U7IKX2"/>
<dbReference type="GO" id="GO:0016787">
    <property type="term" value="F:hydrolase activity"/>
    <property type="evidence" value="ECO:0007669"/>
    <property type="project" value="UniProtKB-KW"/>
</dbReference>
<dbReference type="Pfam" id="PF00534">
    <property type="entry name" value="Glycos_transf_1"/>
    <property type="match status" value="1"/>
</dbReference>
<dbReference type="RefSeq" id="WP_073593676.1">
    <property type="nucleotide sequence ID" value="NZ_MRCE01000010.1"/>
</dbReference>